<organism evidence="2 3">
    <name type="scientific">Zizania palustris</name>
    <name type="common">Northern wild rice</name>
    <dbReference type="NCBI Taxonomy" id="103762"/>
    <lineage>
        <taxon>Eukaryota</taxon>
        <taxon>Viridiplantae</taxon>
        <taxon>Streptophyta</taxon>
        <taxon>Embryophyta</taxon>
        <taxon>Tracheophyta</taxon>
        <taxon>Spermatophyta</taxon>
        <taxon>Magnoliopsida</taxon>
        <taxon>Liliopsida</taxon>
        <taxon>Poales</taxon>
        <taxon>Poaceae</taxon>
        <taxon>BOP clade</taxon>
        <taxon>Oryzoideae</taxon>
        <taxon>Oryzeae</taxon>
        <taxon>Zizaniinae</taxon>
        <taxon>Zizania</taxon>
    </lineage>
</organism>
<evidence type="ECO:0000313" key="3">
    <source>
        <dbReference type="Proteomes" id="UP000729402"/>
    </source>
</evidence>
<evidence type="ECO:0000256" key="1">
    <source>
        <dbReference type="SAM" id="SignalP"/>
    </source>
</evidence>
<accession>A0A8J5RWW8</accession>
<feature type="chain" id="PRO_5035256791" description="Secreted protein" evidence="1">
    <location>
        <begin position="24"/>
        <end position="71"/>
    </location>
</feature>
<keyword evidence="3" id="KW-1185">Reference proteome</keyword>
<protein>
    <recommendedName>
        <fullName evidence="4">Secreted protein</fullName>
    </recommendedName>
</protein>
<reference evidence="2" key="1">
    <citation type="journal article" date="2021" name="bioRxiv">
        <title>Whole Genome Assembly and Annotation of Northern Wild Rice, Zizania palustris L., Supports a Whole Genome Duplication in the Zizania Genus.</title>
        <authorList>
            <person name="Haas M."/>
            <person name="Kono T."/>
            <person name="Macchietto M."/>
            <person name="Millas R."/>
            <person name="McGilp L."/>
            <person name="Shao M."/>
            <person name="Duquette J."/>
            <person name="Hirsch C.N."/>
            <person name="Kimball J."/>
        </authorList>
    </citation>
    <scope>NUCLEOTIDE SEQUENCE</scope>
    <source>
        <tissue evidence="2">Fresh leaf tissue</tissue>
    </source>
</reference>
<reference evidence="2" key="2">
    <citation type="submission" date="2021-02" db="EMBL/GenBank/DDBJ databases">
        <authorList>
            <person name="Kimball J.A."/>
            <person name="Haas M.W."/>
            <person name="Macchietto M."/>
            <person name="Kono T."/>
            <person name="Duquette J."/>
            <person name="Shao M."/>
        </authorList>
    </citation>
    <scope>NUCLEOTIDE SEQUENCE</scope>
    <source>
        <tissue evidence="2">Fresh leaf tissue</tissue>
    </source>
</reference>
<keyword evidence="1" id="KW-0732">Signal</keyword>
<evidence type="ECO:0008006" key="4">
    <source>
        <dbReference type="Google" id="ProtNLM"/>
    </source>
</evidence>
<name>A0A8J5RWW8_ZIZPA</name>
<feature type="signal peptide" evidence="1">
    <location>
        <begin position="1"/>
        <end position="23"/>
    </location>
</feature>
<dbReference type="AlphaFoldDB" id="A0A8J5RWW8"/>
<dbReference type="Proteomes" id="UP000729402">
    <property type="component" value="Unassembled WGS sequence"/>
</dbReference>
<evidence type="ECO:0000313" key="2">
    <source>
        <dbReference type="EMBL" id="KAG8061646.1"/>
    </source>
</evidence>
<gene>
    <name evidence="2" type="ORF">GUJ93_ZPchr0003g17527</name>
</gene>
<comment type="caution">
    <text evidence="2">The sequence shown here is derived from an EMBL/GenBank/DDBJ whole genome shotgun (WGS) entry which is preliminary data.</text>
</comment>
<sequence length="71" mass="7274">MQVAKIWTSALALMVNAASTANGSAFAELRSIILTTTVALSSCAGIHPGDVVLLIVLSHPISSRLALTSPN</sequence>
<proteinExistence type="predicted"/>
<dbReference type="EMBL" id="JAAALK010000286">
    <property type="protein sequence ID" value="KAG8061646.1"/>
    <property type="molecule type" value="Genomic_DNA"/>
</dbReference>